<dbReference type="InterPro" id="IPR047091">
    <property type="entry name" value="EIN3-like_DNA-bd"/>
</dbReference>
<sequence length="439" mass="50599">MLQLYEDNVDDPLSPSSDMEEDIECEDISYNDLKRRMWKDRMRLQHLKAIQKEGSSSSTNDNEDDNDQFVDMNVKQEQSRKKKLARAQDAILKYMMKIMEVCKGQGFVYGIVPEKGKPMSGSSDSLREWWKEKVFFDKSAPDAIAEFFPKMIDSKGNLDTKSCIHLLQDIQDTTLGSLLSALIQHCAPPQRKFPLDKGLPPPWWPTGKELWWGQQGLAIEQGPPPYRKPHDLKKAWKITVLAAVIKHMAPHHSSKMRRLVNQSKSLQDKMTAKETATWSRVVDKEEALLEHIQKALKISDQQDDDEQGLDILDDSSLGLGNCMKRKKVLELEDGQNSNKNQELIASEDQNKHNQRLSDWMNLDLHERNTECYIPSTNEGVVLENFENFWNENEVDQLRMDPAAFHARNEVDVTPKPQYMMNDGASIWDLVYADEDDDMM</sequence>
<dbReference type="InterPro" id="IPR023278">
    <property type="entry name" value="Ethylene_insens-like_DNA-bd"/>
</dbReference>
<evidence type="ECO:0000313" key="8">
    <source>
        <dbReference type="Proteomes" id="UP001454036"/>
    </source>
</evidence>
<dbReference type="GO" id="GO:0009873">
    <property type="term" value="P:ethylene-activated signaling pathway"/>
    <property type="evidence" value="ECO:0007669"/>
    <property type="project" value="UniProtKB-KW"/>
</dbReference>
<evidence type="ECO:0000259" key="6">
    <source>
        <dbReference type="Pfam" id="PF04873"/>
    </source>
</evidence>
<dbReference type="GO" id="GO:0005634">
    <property type="term" value="C:nucleus"/>
    <property type="evidence" value="ECO:0007669"/>
    <property type="project" value="UniProtKB-SubCell"/>
</dbReference>
<dbReference type="EMBL" id="BAABME010012947">
    <property type="protein sequence ID" value="GAA0185675.1"/>
    <property type="molecule type" value="Genomic_DNA"/>
</dbReference>
<dbReference type="Proteomes" id="UP001454036">
    <property type="component" value="Unassembled WGS sequence"/>
</dbReference>
<comment type="similarity">
    <text evidence="2">Belongs to the EIN3 family.</text>
</comment>
<evidence type="ECO:0000256" key="4">
    <source>
        <dbReference type="ARBA" id="ARBA00023242"/>
    </source>
</evidence>
<dbReference type="Gene3D" id="1.10.3180.10">
    <property type="entry name" value="DNA-binding domain of EIN3-like"/>
    <property type="match status" value="2"/>
</dbReference>
<dbReference type="GO" id="GO:0003700">
    <property type="term" value="F:DNA-binding transcription factor activity"/>
    <property type="evidence" value="ECO:0007669"/>
    <property type="project" value="InterPro"/>
</dbReference>
<dbReference type="AlphaFoldDB" id="A0AAV3RYR8"/>
<name>A0AAV3RYR8_LITER</name>
<dbReference type="FunFam" id="1.10.3180.10:FF:000001">
    <property type="entry name" value="Ethylene insensitive 3-like 1"/>
    <property type="match status" value="1"/>
</dbReference>
<evidence type="ECO:0000256" key="5">
    <source>
        <dbReference type="SAM" id="MobiDB-lite"/>
    </source>
</evidence>
<feature type="region of interest" description="Disordered" evidence="5">
    <location>
        <begin position="1"/>
        <end position="21"/>
    </location>
</feature>
<dbReference type="PANTHER" id="PTHR33305">
    <property type="entry name" value="ETHYLENE INSENSITIVE 3-LIKE 2 PROTEIN"/>
    <property type="match status" value="1"/>
</dbReference>
<evidence type="ECO:0000313" key="7">
    <source>
        <dbReference type="EMBL" id="GAA0185675.1"/>
    </source>
</evidence>
<comment type="subcellular location">
    <subcellularLocation>
        <location evidence="1">Nucleus</location>
    </subcellularLocation>
</comment>
<organism evidence="7 8">
    <name type="scientific">Lithospermum erythrorhizon</name>
    <name type="common">Purple gromwell</name>
    <name type="synonym">Lithospermum officinale var. erythrorhizon</name>
    <dbReference type="NCBI Taxonomy" id="34254"/>
    <lineage>
        <taxon>Eukaryota</taxon>
        <taxon>Viridiplantae</taxon>
        <taxon>Streptophyta</taxon>
        <taxon>Embryophyta</taxon>
        <taxon>Tracheophyta</taxon>
        <taxon>Spermatophyta</taxon>
        <taxon>Magnoliopsida</taxon>
        <taxon>eudicotyledons</taxon>
        <taxon>Gunneridae</taxon>
        <taxon>Pentapetalae</taxon>
        <taxon>asterids</taxon>
        <taxon>lamiids</taxon>
        <taxon>Boraginales</taxon>
        <taxon>Boraginaceae</taxon>
        <taxon>Boraginoideae</taxon>
        <taxon>Lithospermeae</taxon>
        <taxon>Lithospermum</taxon>
    </lineage>
</organism>
<dbReference type="GO" id="GO:0003677">
    <property type="term" value="F:DNA binding"/>
    <property type="evidence" value="ECO:0007669"/>
    <property type="project" value="TreeGrafter"/>
</dbReference>
<dbReference type="Pfam" id="PF04873">
    <property type="entry name" value="EIN3_DNA-bd"/>
    <property type="match status" value="1"/>
</dbReference>
<accession>A0AAV3RYR8</accession>
<evidence type="ECO:0000256" key="2">
    <source>
        <dbReference type="ARBA" id="ARBA00009416"/>
    </source>
</evidence>
<comment type="caution">
    <text evidence="7">The sequence shown here is derived from an EMBL/GenBank/DDBJ whole genome shotgun (WGS) entry which is preliminary data.</text>
</comment>
<protein>
    <recommendedName>
        <fullName evidence="6">Ethylene insensitive 3-like DNA-binding domain-containing protein</fullName>
    </recommendedName>
</protein>
<proteinExistence type="inferred from homology"/>
<feature type="domain" description="Ethylene insensitive 3-like DNA-binding" evidence="6">
    <location>
        <begin position="31"/>
        <end position="286"/>
    </location>
</feature>
<keyword evidence="8" id="KW-1185">Reference proteome</keyword>
<keyword evidence="3" id="KW-0936">Ethylene signaling pathway</keyword>
<evidence type="ECO:0000256" key="3">
    <source>
        <dbReference type="ARBA" id="ARBA00022745"/>
    </source>
</evidence>
<gene>
    <name evidence="7" type="ORF">LIER_32963</name>
</gene>
<dbReference type="InterPro" id="IPR006957">
    <property type="entry name" value="EIN3"/>
</dbReference>
<dbReference type="PANTHER" id="PTHR33305:SF29">
    <property type="entry name" value="ETHYLENE INSENSITIVE 3-LIKE 5 PROTEIN"/>
    <property type="match status" value="1"/>
</dbReference>
<reference evidence="7 8" key="1">
    <citation type="submission" date="2024-01" db="EMBL/GenBank/DDBJ databases">
        <title>The complete chloroplast genome sequence of Lithospermum erythrorhizon: insights into the phylogenetic relationship among Boraginaceae species and the maternal lineages of purple gromwells.</title>
        <authorList>
            <person name="Okada T."/>
            <person name="Watanabe K."/>
        </authorList>
    </citation>
    <scope>NUCLEOTIDE SEQUENCE [LARGE SCALE GENOMIC DNA]</scope>
</reference>
<dbReference type="SUPFAM" id="SSF116768">
    <property type="entry name" value="DNA-binding domain of EIN3-like"/>
    <property type="match status" value="1"/>
</dbReference>
<evidence type="ECO:0000256" key="1">
    <source>
        <dbReference type="ARBA" id="ARBA00004123"/>
    </source>
</evidence>
<keyword evidence="4" id="KW-0539">Nucleus</keyword>